<evidence type="ECO:0000256" key="1">
    <source>
        <dbReference type="ARBA" id="ARBA00022475"/>
    </source>
</evidence>
<dbReference type="EMBL" id="JUFZ01000028">
    <property type="protein sequence ID" value="KIC10555.1"/>
    <property type="molecule type" value="Genomic_DNA"/>
</dbReference>
<evidence type="ECO:0000313" key="6">
    <source>
        <dbReference type="EMBL" id="KIC10555.1"/>
    </source>
</evidence>
<dbReference type="GO" id="GO:0005886">
    <property type="term" value="C:plasma membrane"/>
    <property type="evidence" value="ECO:0007669"/>
    <property type="project" value="UniProtKB-SubCell"/>
</dbReference>
<feature type="transmembrane region" description="Helical" evidence="5">
    <location>
        <begin position="35"/>
        <end position="55"/>
    </location>
</feature>
<dbReference type="PANTHER" id="PTHR36917:SF1">
    <property type="entry name" value="INNER MEMBRANE-SPANNING PROTEIN YCIB"/>
    <property type="match status" value="1"/>
</dbReference>
<gene>
    <name evidence="5" type="primary">yciB</name>
    <name evidence="6" type="ORF">MCC93_07340</name>
</gene>
<dbReference type="NCBIfam" id="TIGR00997">
    <property type="entry name" value="ispZ"/>
    <property type="match status" value="1"/>
</dbReference>
<keyword evidence="2 5" id="KW-0812">Transmembrane</keyword>
<comment type="subcellular location">
    <subcellularLocation>
        <location evidence="5">Cell inner membrane</location>
        <topology evidence="5">Multi-pass membrane protein</topology>
    </subcellularLocation>
</comment>
<organism evidence="6 7">
    <name type="scientific">Morococcus cerebrosus</name>
    <dbReference type="NCBI Taxonomy" id="1056807"/>
    <lineage>
        <taxon>Bacteria</taxon>
        <taxon>Pseudomonadati</taxon>
        <taxon>Pseudomonadota</taxon>
        <taxon>Betaproteobacteria</taxon>
        <taxon>Neisseriales</taxon>
        <taxon>Neisseriaceae</taxon>
        <taxon>Morococcus</taxon>
    </lineage>
</organism>
<keyword evidence="4 5" id="KW-0472">Membrane</keyword>
<dbReference type="Pfam" id="PF04279">
    <property type="entry name" value="IspA"/>
    <property type="match status" value="1"/>
</dbReference>
<feature type="transmembrane region" description="Helical" evidence="5">
    <location>
        <begin position="93"/>
        <end position="109"/>
    </location>
</feature>
<dbReference type="PATRIC" id="fig|1056807.3.peg.706"/>
<keyword evidence="5" id="KW-0997">Cell inner membrane</keyword>
<protein>
    <recommendedName>
        <fullName evidence="5">Inner membrane-spanning protein YciB</fullName>
    </recommendedName>
</protein>
<comment type="function">
    <text evidence="5">Plays a role in cell envelope biogenesis, maintenance of cell envelope integrity and membrane homeostasis.</text>
</comment>
<evidence type="ECO:0000256" key="3">
    <source>
        <dbReference type="ARBA" id="ARBA00022989"/>
    </source>
</evidence>
<evidence type="ECO:0000256" key="5">
    <source>
        <dbReference type="HAMAP-Rule" id="MF_00189"/>
    </source>
</evidence>
<dbReference type="AlphaFoldDB" id="A0A0C1GWH6"/>
<dbReference type="NCBIfam" id="NF001325">
    <property type="entry name" value="PRK00259.1-3"/>
    <property type="match status" value="1"/>
</dbReference>
<evidence type="ECO:0000313" key="7">
    <source>
        <dbReference type="Proteomes" id="UP000031390"/>
    </source>
</evidence>
<accession>A0A0C1GWH6</accession>
<dbReference type="PANTHER" id="PTHR36917">
    <property type="entry name" value="INTRACELLULAR SEPTATION PROTEIN A-RELATED"/>
    <property type="match status" value="1"/>
</dbReference>
<comment type="similarity">
    <text evidence="5">Belongs to the YciB family.</text>
</comment>
<evidence type="ECO:0000256" key="4">
    <source>
        <dbReference type="ARBA" id="ARBA00023136"/>
    </source>
</evidence>
<dbReference type="Proteomes" id="UP000031390">
    <property type="component" value="Unassembled WGS sequence"/>
</dbReference>
<dbReference type="InterPro" id="IPR006008">
    <property type="entry name" value="YciB"/>
</dbReference>
<comment type="caution">
    <text evidence="6">The sequence shown here is derived from an EMBL/GenBank/DDBJ whole genome shotgun (WGS) entry which is preliminary data.</text>
</comment>
<feature type="transmembrane region" description="Helical" evidence="5">
    <location>
        <begin position="62"/>
        <end position="81"/>
    </location>
</feature>
<dbReference type="HAMAP" id="MF_00189">
    <property type="entry name" value="YciB"/>
    <property type="match status" value="1"/>
</dbReference>
<name>A0A0C1GWH6_9NEIS</name>
<sequence>MIVWFPHFCFLYMKILSDLLAVILFFLTYTVTKDMIAATAVALVVGVLQAAFTYWKFKKLDTMQWVGLVLIVVFGGATILLKDPRFIMWKPTVLFWIGALVLLFSHLAGKNGLKATMGKELELSDTVWNNLTYAWIAFLVFMGIANWFVFTHFESHWVNYKMFGSTGLMFAFFIAQGIYLGKHLPKEN</sequence>
<proteinExistence type="inferred from homology"/>
<feature type="transmembrane region" description="Helical" evidence="5">
    <location>
        <begin position="9"/>
        <end position="29"/>
    </location>
</feature>
<evidence type="ECO:0000256" key="2">
    <source>
        <dbReference type="ARBA" id="ARBA00022692"/>
    </source>
</evidence>
<keyword evidence="3 5" id="KW-1133">Transmembrane helix</keyword>
<feature type="transmembrane region" description="Helical" evidence="5">
    <location>
        <begin position="162"/>
        <end position="181"/>
    </location>
</feature>
<reference evidence="6 7" key="1">
    <citation type="submission" date="2014-12" db="EMBL/GenBank/DDBJ databases">
        <title>Genome sequence of Morococcus cerebrosus.</title>
        <authorList>
            <person name="Shin S.-K."/>
            <person name="Yi H."/>
        </authorList>
    </citation>
    <scope>NUCLEOTIDE SEQUENCE [LARGE SCALE GENOMIC DNA]</scope>
    <source>
        <strain evidence="6 7">CIP 81.93</strain>
    </source>
</reference>
<feature type="transmembrane region" description="Helical" evidence="5">
    <location>
        <begin position="130"/>
        <end position="150"/>
    </location>
</feature>
<keyword evidence="1 5" id="KW-1003">Cell membrane</keyword>